<evidence type="ECO:0000313" key="6">
    <source>
        <dbReference type="Proteomes" id="UP000501747"/>
    </source>
</evidence>
<keyword evidence="1" id="KW-0805">Transcription regulation</keyword>
<protein>
    <submittedName>
        <fullName evidence="5">HTH domain-containing protein</fullName>
    </submittedName>
</protein>
<dbReference type="InterPro" id="IPR036388">
    <property type="entry name" value="WH-like_DNA-bd_sf"/>
</dbReference>
<evidence type="ECO:0000259" key="4">
    <source>
        <dbReference type="Pfam" id="PF08279"/>
    </source>
</evidence>
<accession>A0A6G8AU07</accession>
<keyword evidence="6" id="KW-1185">Reference proteome</keyword>
<dbReference type="InterPro" id="IPR036390">
    <property type="entry name" value="WH_DNA-bd_sf"/>
</dbReference>
<reference evidence="5 6" key="1">
    <citation type="submission" date="2020-03" db="EMBL/GenBank/DDBJ databases">
        <title>Vagococcus sp. nov., isolated from beetles.</title>
        <authorList>
            <person name="Hyun D.-W."/>
            <person name="Bae J.-W."/>
        </authorList>
    </citation>
    <scope>NUCLEOTIDE SEQUENCE [LARGE SCALE GENOMIC DNA]</scope>
    <source>
        <strain evidence="5 6">HDW17B</strain>
    </source>
</reference>
<dbReference type="InterPro" id="IPR013196">
    <property type="entry name" value="HTH_11"/>
</dbReference>
<feature type="domain" description="Mga helix-turn-helix" evidence="3">
    <location>
        <begin position="78"/>
        <end position="161"/>
    </location>
</feature>
<dbReference type="InterPro" id="IPR050661">
    <property type="entry name" value="BglG_antiterminators"/>
</dbReference>
<dbReference type="KEGG" id="vhy:G7082_08625"/>
<evidence type="ECO:0000256" key="1">
    <source>
        <dbReference type="ARBA" id="ARBA00023015"/>
    </source>
</evidence>
<dbReference type="PANTHER" id="PTHR30185">
    <property type="entry name" value="CRYPTIC BETA-GLUCOSIDE BGL OPERON ANTITERMINATOR"/>
    <property type="match status" value="1"/>
</dbReference>
<dbReference type="SUPFAM" id="SSF46785">
    <property type="entry name" value="Winged helix' DNA-binding domain"/>
    <property type="match status" value="1"/>
</dbReference>
<dbReference type="Pfam" id="PF08279">
    <property type="entry name" value="HTH_11"/>
    <property type="match status" value="1"/>
</dbReference>
<dbReference type="InterPro" id="IPR007737">
    <property type="entry name" value="Mga_HTH"/>
</dbReference>
<name>A0A6G8AU07_9ENTE</name>
<proteinExistence type="predicted"/>
<dbReference type="RefSeq" id="WP_166034696.1">
    <property type="nucleotide sequence ID" value="NZ_CP049887.1"/>
</dbReference>
<keyword evidence="2" id="KW-0804">Transcription</keyword>
<dbReference type="PANTHER" id="PTHR30185:SF18">
    <property type="entry name" value="TRANSCRIPTIONAL REGULATOR MTLR"/>
    <property type="match status" value="1"/>
</dbReference>
<feature type="domain" description="Helix-turn-helix type 11" evidence="4">
    <location>
        <begin position="11"/>
        <end position="61"/>
    </location>
</feature>
<dbReference type="Proteomes" id="UP000501747">
    <property type="component" value="Chromosome"/>
</dbReference>
<dbReference type="EMBL" id="CP049887">
    <property type="protein sequence ID" value="QIL48558.1"/>
    <property type="molecule type" value="Genomic_DNA"/>
</dbReference>
<evidence type="ECO:0000259" key="3">
    <source>
        <dbReference type="Pfam" id="PF05043"/>
    </source>
</evidence>
<dbReference type="Gene3D" id="1.10.10.10">
    <property type="entry name" value="Winged helix-like DNA-binding domain superfamily/Winged helix DNA-binding domain"/>
    <property type="match status" value="1"/>
</dbReference>
<sequence length="482" mass="56939">MFPILDVSSQRLIKILTVLLHTDNWITIREISKQLSVSEKTIHDDLKYIQGNLSSMIEIESSFPYGIQASKMTSNVFLEIQSEILLNSISIKFILILLETPDKDLNYYSDELHISRSTLYRYLPTLTTYFEEYGLTIKKNSGKYNITANNEYLFRRFFTTFLYEIYGYNTKFIIPEDLSDILCLRLKNMYSQNGEEISDLQTEYYSLFYYLSLIRESKNHKIDYSNNFSGKNSLFSTEEQSYFESNYPQLSSNILMNIESNIYIHRHSMFDSTDTLFIKEVSRFLDKIYSTFHIKHHEFEKEMLIDFLVDLCINIKYLKIPYHFFSDRFSLFSNQIKKSNSMVYKLLVTSIHDLGNSTGLDFSLYEGHLIYLIVVSLPAMLQTQFNQPILIVSNYSVEHSQFLLRMLQGQLNMDPIYFEHVVCIQERNISNYDVSEFQLILTNVELKIDHPHCVLISDFPKAKSIREIKRILYDNRDNEKEE</sequence>
<gene>
    <name evidence="5" type="ORF">G7082_08625</name>
</gene>
<evidence type="ECO:0000313" key="5">
    <source>
        <dbReference type="EMBL" id="QIL48558.1"/>
    </source>
</evidence>
<dbReference type="Pfam" id="PF05043">
    <property type="entry name" value="Mga"/>
    <property type="match status" value="1"/>
</dbReference>
<organism evidence="5 6">
    <name type="scientific">Vagococcus hydrophili</name>
    <dbReference type="NCBI Taxonomy" id="2714947"/>
    <lineage>
        <taxon>Bacteria</taxon>
        <taxon>Bacillati</taxon>
        <taxon>Bacillota</taxon>
        <taxon>Bacilli</taxon>
        <taxon>Lactobacillales</taxon>
        <taxon>Enterococcaceae</taxon>
        <taxon>Vagococcus</taxon>
    </lineage>
</organism>
<dbReference type="AlphaFoldDB" id="A0A6G8AU07"/>
<evidence type="ECO:0000256" key="2">
    <source>
        <dbReference type="ARBA" id="ARBA00023163"/>
    </source>
</evidence>